<dbReference type="Pfam" id="PF00158">
    <property type="entry name" value="Sigma54_activat"/>
    <property type="match status" value="1"/>
</dbReference>
<dbReference type="InterPro" id="IPR003593">
    <property type="entry name" value="AAA+_ATPase"/>
</dbReference>
<dbReference type="Gene3D" id="1.10.10.60">
    <property type="entry name" value="Homeodomain-like"/>
    <property type="match status" value="1"/>
</dbReference>
<protein>
    <submittedName>
        <fullName evidence="7">Nitrogen regulation protein NR(I)</fullName>
    </submittedName>
</protein>
<dbReference type="Gene3D" id="1.10.8.60">
    <property type="match status" value="1"/>
</dbReference>
<dbReference type="GO" id="GO:0006355">
    <property type="term" value="P:regulation of DNA-templated transcription"/>
    <property type="evidence" value="ECO:0007669"/>
    <property type="project" value="InterPro"/>
</dbReference>
<dbReference type="Proteomes" id="UP000320390">
    <property type="component" value="Chromosome"/>
</dbReference>
<dbReference type="CDD" id="cd00009">
    <property type="entry name" value="AAA"/>
    <property type="match status" value="1"/>
</dbReference>
<dbReference type="SUPFAM" id="SSF52540">
    <property type="entry name" value="P-loop containing nucleoside triphosphate hydrolases"/>
    <property type="match status" value="1"/>
</dbReference>
<dbReference type="InterPro" id="IPR025943">
    <property type="entry name" value="Sigma_54_int_dom_ATP-bd_2"/>
</dbReference>
<dbReference type="InterPro" id="IPR058031">
    <property type="entry name" value="AAA_lid_NorR"/>
</dbReference>
<accession>A0A518ETB4</accession>
<keyword evidence="5" id="KW-0804">Transcription</keyword>
<evidence type="ECO:0000256" key="2">
    <source>
        <dbReference type="ARBA" id="ARBA00022840"/>
    </source>
</evidence>
<keyword evidence="4" id="KW-0238">DNA-binding</keyword>
<organism evidence="7 8">
    <name type="scientific">Saltatorellus ferox</name>
    <dbReference type="NCBI Taxonomy" id="2528018"/>
    <lineage>
        <taxon>Bacteria</taxon>
        <taxon>Pseudomonadati</taxon>
        <taxon>Planctomycetota</taxon>
        <taxon>Planctomycetia</taxon>
        <taxon>Planctomycetia incertae sedis</taxon>
        <taxon>Saltatorellus</taxon>
    </lineage>
</organism>
<evidence type="ECO:0000256" key="5">
    <source>
        <dbReference type="ARBA" id="ARBA00023163"/>
    </source>
</evidence>
<dbReference type="PROSITE" id="PS00688">
    <property type="entry name" value="SIGMA54_INTERACT_3"/>
    <property type="match status" value="1"/>
</dbReference>
<dbReference type="FunFam" id="3.40.50.300:FF:000006">
    <property type="entry name" value="DNA-binding transcriptional regulator NtrC"/>
    <property type="match status" value="1"/>
</dbReference>
<dbReference type="PANTHER" id="PTHR32071:SF121">
    <property type="entry name" value="SIGMA L-DEPENDENT TRANSCRIPTIONAL REGULATOR YQIR-RELATED"/>
    <property type="match status" value="1"/>
</dbReference>
<dbReference type="PROSITE" id="PS50045">
    <property type="entry name" value="SIGMA54_INTERACT_4"/>
    <property type="match status" value="1"/>
</dbReference>
<dbReference type="Pfam" id="PF25601">
    <property type="entry name" value="AAA_lid_14"/>
    <property type="match status" value="1"/>
</dbReference>
<dbReference type="SMART" id="SM00382">
    <property type="entry name" value="AAA"/>
    <property type="match status" value="1"/>
</dbReference>
<dbReference type="AlphaFoldDB" id="A0A518ETB4"/>
<sequence length="495" mass="53926">MGNLLLAWAAKEDLAALEDPDPAELGPTLRASKDLAMEQVVLLTNATSKADLERLDLYATWLAAESGAKVEIAPVTLADPSDHVGILDTATDCVEALQRKDPTADLHFLLSAGTPAMHAVWLLLAKSRFHARLVKCSIESGTTVVDLPFEISTDFATGLLERSDQRLVRLTQGLTPNQPAFAQIIGSSRPMNEAIALATRLAPRNVPVLILGESGTGKELFARAIHAASRRAEGPFLALNCGAIPSELIDARLFGHAKGAFTGATSERPGVFEEANGGTLLLDEIGELPLEAQVRLLRTLQEGEVTRVGEHAPREVDVRVVAATHVDLFEAVDNGGFRRDLLYRLAVGILRLPALRERGKDLHELIDALFTEVQTELNLEPDFEPRTLAKNARARLVGHPWPGNVRELRTTLVRAAIYASGEKITLRDVEDSLLPLPSSSTSGILDRPFNDAFDVKELQTELRSHYVKRALAETNGNKSQAAKLMNVKPQTFQDW</sequence>
<dbReference type="InterPro" id="IPR002078">
    <property type="entry name" value="Sigma_54_int"/>
</dbReference>
<evidence type="ECO:0000256" key="3">
    <source>
        <dbReference type="ARBA" id="ARBA00023015"/>
    </source>
</evidence>
<gene>
    <name evidence="7" type="primary">glnG_2</name>
    <name evidence="7" type="ORF">Poly30_28530</name>
</gene>
<evidence type="ECO:0000313" key="7">
    <source>
        <dbReference type="EMBL" id="QDV07329.1"/>
    </source>
</evidence>
<dbReference type="GO" id="GO:0005524">
    <property type="term" value="F:ATP binding"/>
    <property type="evidence" value="ECO:0007669"/>
    <property type="project" value="UniProtKB-KW"/>
</dbReference>
<dbReference type="PROSITE" id="PS00675">
    <property type="entry name" value="SIGMA54_INTERACT_1"/>
    <property type="match status" value="1"/>
</dbReference>
<dbReference type="RefSeq" id="WP_419190170.1">
    <property type="nucleotide sequence ID" value="NZ_CP036434.1"/>
</dbReference>
<keyword evidence="3" id="KW-0805">Transcription regulation</keyword>
<dbReference type="PANTHER" id="PTHR32071">
    <property type="entry name" value="TRANSCRIPTIONAL REGULATORY PROTEIN"/>
    <property type="match status" value="1"/>
</dbReference>
<keyword evidence="1" id="KW-0547">Nucleotide-binding</keyword>
<feature type="domain" description="Sigma-54 factor interaction" evidence="6">
    <location>
        <begin position="184"/>
        <end position="417"/>
    </location>
</feature>
<dbReference type="PROSITE" id="PS00676">
    <property type="entry name" value="SIGMA54_INTERACT_2"/>
    <property type="match status" value="1"/>
</dbReference>
<dbReference type="InterPro" id="IPR027417">
    <property type="entry name" value="P-loop_NTPase"/>
</dbReference>
<dbReference type="InterPro" id="IPR025662">
    <property type="entry name" value="Sigma_54_int_dom_ATP-bd_1"/>
</dbReference>
<dbReference type="GO" id="GO:0003677">
    <property type="term" value="F:DNA binding"/>
    <property type="evidence" value="ECO:0007669"/>
    <property type="project" value="UniProtKB-KW"/>
</dbReference>
<keyword evidence="8" id="KW-1185">Reference proteome</keyword>
<proteinExistence type="predicted"/>
<dbReference type="InterPro" id="IPR025944">
    <property type="entry name" value="Sigma_54_int_dom_CS"/>
</dbReference>
<dbReference type="EMBL" id="CP036434">
    <property type="protein sequence ID" value="QDV07329.1"/>
    <property type="molecule type" value="Genomic_DNA"/>
</dbReference>
<evidence type="ECO:0000256" key="4">
    <source>
        <dbReference type="ARBA" id="ARBA00023125"/>
    </source>
</evidence>
<name>A0A518ETB4_9BACT</name>
<keyword evidence="2" id="KW-0067">ATP-binding</keyword>
<evidence type="ECO:0000313" key="8">
    <source>
        <dbReference type="Proteomes" id="UP000320390"/>
    </source>
</evidence>
<dbReference type="Gene3D" id="3.40.50.300">
    <property type="entry name" value="P-loop containing nucleotide triphosphate hydrolases"/>
    <property type="match status" value="1"/>
</dbReference>
<reference evidence="7 8" key="1">
    <citation type="submission" date="2019-02" db="EMBL/GenBank/DDBJ databases">
        <title>Deep-cultivation of Planctomycetes and their phenomic and genomic characterization uncovers novel biology.</title>
        <authorList>
            <person name="Wiegand S."/>
            <person name="Jogler M."/>
            <person name="Boedeker C."/>
            <person name="Pinto D."/>
            <person name="Vollmers J."/>
            <person name="Rivas-Marin E."/>
            <person name="Kohn T."/>
            <person name="Peeters S.H."/>
            <person name="Heuer A."/>
            <person name="Rast P."/>
            <person name="Oberbeckmann S."/>
            <person name="Bunk B."/>
            <person name="Jeske O."/>
            <person name="Meyerdierks A."/>
            <person name="Storesund J.E."/>
            <person name="Kallscheuer N."/>
            <person name="Luecker S."/>
            <person name="Lage O.M."/>
            <person name="Pohl T."/>
            <person name="Merkel B.J."/>
            <person name="Hornburger P."/>
            <person name="Mueller R.-W."/>
            <person name="Bruemmer F."/>
            <person name="Labrenz M."/>
            <person name="Spormann A.M."/>
            <person name="Op den Camp H."/>
            <person name="Overmann J."/>
            <person name="Amann R."/>
            <person name="Jetten M.S.M."/>
            <person name="Mascher T."/>
            <person name="Medema M.H."/>
            <person name="Devos D.P."/>
            <person name="Kaster A.-K."/>
            <person name="Ovreas L."/>
            <person name="Rohde M."/>
            <person name="Galperin M.Y."/>
            <person name="Jogler C."/>
        </authorList>
    </citation>
    <scope>NUCLEOTIDE SEQUENCE [LARGE SCALE GENOMIC DNA]</scope>
    <source>
        <strain evidence="7 8">Poly30</strain>
    </source>
</reference>
<evidence type="ECO:0000259" key="6">
    <source>
        <dbReference type="PROSITE" id="PS50045"/>
    </source>
</evidence>
<evidence type="ECO:0000256" key="1">
    <source>
        <dbReference type="ARBA" id="ARBA00022741"/>
    </source>
</evidence>